<organism evidence="1 2">
    <name type="scientific">Pisolithus microcarpus 441</name>
    <dbReference type="NCBI Taxonomy" id="765257"/>
    <lineage>
        <taxon>Eukaryota</taxon>
        <taxon>Fungi</taxon>
        <taxon>Dikarya</taxon>
        <taxon>Basidiomycota</taxon>
        <taxon>Agaricomycotina</taxon>
        <taxon>Agaricomycetes</taxon>
        <taxon>Agaricomycetidae</taxon>
        <taxon>Boletales</taxon>
        <taxon>Sclerodermatineae</taxon>
        <taxon>Pisolithaceae</taxon>
        <taxon>Pisolithus</taxon>
    </lineage>
</organism>
<dbReference type="Proteomes" id="UP000054018">
    <property type="component" value="Unassembled WGS sequence"/>
</dbReference>
<sequence>MLLAFRMHFSPWKPEGETSETFRVPGRFGQKARTSPELTSQLLRTRRTLDMPLHNYSWSIIY</sequence>
<proteinExistence type="predicted"/>
<evidence type="ECO:0000313" key="2">
    <source>
        <dbReference type="Proteomes" id="UP000054018"/>
    </source>
</evidence>
<gene>
    <name evidence="1" type="ORF">PISMIDRAFT_677713</name>
</gene>
<evidence type="ECO:0000313" key="1">
    <source>
        <dbReference type="EMBL" id="KIK24936.1"/>
    </source>
</evidence>
<name>A0A0C9Z6V8_9AGAM</name>
<dbReference type="AlphaFoldDB" id="A0A0C9Z6V8"/>
<protein>
    <submittedName>
        <fullName evidence="1">Uncharacterized protein</fullName>
    </submittedName>
</protein>
<keyword evidence="2" id="KW-1185">Reference proteome</keyword>
<reference evidence="2" key="2">
    <citation type="submission" date="2015-01" db="EMBL/GenBank/DDBJ databases">
        <title>Evolutionary Origins and Diversification of the Mycorrhizal Mutualists.</title>
        <authorList>
            <consortium name="DOE Joint Genome Institute"/>
            <consortium name="Mycorrhizal Genomics Consortium"/>
            <person name="Kohler A."/>
            <person name="Kuo A."/>
            <person name="Nagy L.G."/>
            <person name="Floudas D."/>
            <person name="Copeland A."/>
            <person name="Barry K.W."/>
            <person name="Cichocki N."/>
            <person name="Veneault-Fourrey C."/>
            <person name="LaButti K."/>
            <person name="Lindquist E.A."/>
            <person name="Lipzen A."/>
            <person name="Lundell T."/>
            <person name="Morin E."/>
            <person name="Murat C."/>
            <person name="Riley R."/>
            <person name="Ohm R."/>
            <person name="Sun H."/>
            <person name="Tunlid A."/>
            <person name="Henrissat B."/>
            <person name="Grigoriev I.V."/>
            <person name="Hibbett D.S."/>
            <person name="Martin F."/>
        </authorList>
    </citation>
    <scope>NUCLEOTIDE SEQUENCE [LARGE SCALE GENOMIC DNA]</scope>
    <source>
        <strain evidence="2">441</strain>
    </source>
</reference>
<reference evidence="1 2" key="1">
    <citation type="submission" date="2014-04" db="EMBL/GenBank/DDBJ databases">
        <authorList>
            <consortium name="DOE Joint Genome Institute"/>
            <person name="Kuo A."/>
            <person name="Kohler A."/>
            <person name="Costa M.D."/>
            <person name="Nagy L.G."/>
            <person name="Floudas D."/>
            <person name="Copeland A."/>
            <person name="Barry K.W."/>
            <person name="Cichocki N."/>
            <person name="Veneault-Fourrey C."/>
            <person name="LaButti K."/>
            <person name="Lindquist E.A."/>
            <person name="Lipzen A."/>
            <person name="Lundell T."/>
            <person name="Morin E."/>
            <person name="Murat C."/>
            <person name="Sun H."/>
            <person name="Tunlid A."/>
            <person name="Henrissat B."/>
            <person name="Grigoriev I.V."/>
            <person name="Hibbett D.S."/>
            <person name="Martin F."/>
            <person name="Nordberg H.P."/>
            <person name="Cantor M.N."/>
            <person name="Hua S.X."/>
        </authorList>
    </citation>
    <scope>NUCLEOTIDE SEQUENCE [LARGE SCALE GENOMIC DNA]</scope>
    <source>
        <strain evidence="1 2">441</strain>
    </source>
</reference>
<accession>A0A0C9Z6V8</accession>
<dbReference type="HOGENOM" id="CLU_2905035_0_0_1"/>
<dbReference type="EMBL" id="KN833712">
    <property type="protein sequence ID" value="KIK24936.1"/>
    <property type="molecule type" value="Genomic_DNA"/>
</dbReference>